<accession>A0AAD4N3V9</accession>
<dbReference type="SUPFAM" id="SSF53300">
    <property type="entry name" value="vWA-like"/>
    <property type="match status" value="1"/>
</dbReference>
<sequence>MFTTSNRLMHEQGEPEVAAKAVSAPSASPPSPSPSPPPPPPPPPVSCGVSDVLFVLDSTGSVGSVYEAQRSYISQLAGQLNIGPETQHAGLILYSSKPRQVIVVGLNESISKDAFIAKVNELPYHGGVTATGSALALAQKALESRQPGKKAVVIVLTDGFSFDNTKPASDGLHALPDVTVVVAGTISIIVKPVLEEIAGDPSRVLLGEENKAKVAAMLSC</sequence>
<dbReference type="PROSITE" id="PS50234">
    <property type="entry name" value="VWFA"/>
    <property type="match status" value="1"/>
</dbReference>
<evidence type="ECO:0000259" key="2">
    <source>
        <dbReference type="PROSITE" id="PS50234"/>
    </source>
</evidence>
<comment type="caution">
    <text evidence="3">The sequence shown here is derived from an EMBL/GenBank/DDBJ whole genome shotgun (WGS) entry which is preliminary data.</text>
</comment>
<dbReference type="Pfam" id="PF00092">
    <property type="entry name" value="VWA"/>
    <property type="match status" value="1"/>
</dbReference>
<dbReference type="PANTHER" id="PTHR24020:SF84">
    <property type="entry name" value="VWFA DOMAIN-CONTAINING PROTEIN"/>
    <property type="match status" value="1"/>
</dbReference>
<keyword evidence="4" id="KW-1185">Reference proteome</keyword>
<evidence type="ECO:0000313" key="4">
    <source>
        <dbReference type="Proteomes" id="UP001201812"/>
    </source>
</evidence>
<evidence type="ECO:0000313" key="3">
    <source>
        <dbReference type="EMBL" id="KAI1716213.1"/>
    </source>
</evidence>
<protein>
    <submittedName>
        <fullName evidence="3">von willebrand factor type A domain-containing protein</fullName>
    </submittedName>
</protein>
<reference evidence="3" key="1">
    <citation type="submission" date="2022-01" db="EMBL/GenBank/DDBJ databases">
        <title>Genome Sequence Resource for Two Populations of Ditylenchus destructor, the Migratory Endoparasitic Phytonematode.</title>
        <authorList>
            <person name="Zhang H."/>
            <person name="Lin R."/>
            <person name="Xie B."/>
        </authorList>
    </citation>
    <scope>NUCLEOTIDE SEQUENCE</scope>
    <source>
        <strain evidence="3">BazhouSP</strain>
    </source>
</reference>
<dbReference type="Proteomes" id="UP001201812">
    <property type="component" value="Unassembled WGS sequence"/>
</dbReference>
<organism evidence="3 4">
    <name type="scientific">Ditylenchus destructor</name>
    <dbReference type="NCBI Taxonomy" id="166010"/>
    <lineage>
        <taxon>Eukaryota</taxon>
        <taxon>Metazoa</taxon>
        <taxon>Ecdysozoa</taxon>
        <taxon>Nematoda</taxon>
        <taxon>Chromadorea</taxon>
        <taxon>Rhabditida</taxon>
        <taxon>Tylenchina</taxon>
        <taxon>Tylenchomorpha</taxon>
        <taxon>Sphaerularioidea</taxon>
        <taxon>Anguinidae</taxon>
        <taxon>Anguininae</taxon>
        <taxon>Ditylenchus</taxon>
    </lineage>
</organism>
<dbReference type="InterPro" id="IPR002035">
    <property type="entry name" value="VWF_A"/>
</dbReference>
<dbReference type="InterPro" id="IPR036465">
    <property type="entry name" value="vWFA_dom_sf"/>
</dbReference>
<feature type="region of interest" description="Disordered" evidence="1">
    <location>
        <begin position="1"/>
        <end position="45"/>
    </location>
</feature>
<evidence type="ECO:0000256" key="1">
    <source>
        <dbReference type="SAM" id="MobiDB-lite"/>
    </source>
</evidence>
<proteinExistence type="predicted"/>
<dbReference type="SMART" id="SM00327">
    <property type="entry name" value="VWA"/>
    <property type="match status" value="1"/>
</dbReference>
<dbReference type="AlphaFoldDB" id="A0AAD4N3V9"/>
<feature type="compositionally biased region" description="Pro residues" evidence="1">
    <location>
        <begin position="27"/>
        <end position="45"/>
    </location>
</feature>
<dbReference type="Gene3D" id="3.40.50.410">
    <property type="entry name" value="von Willebrand factor, type A domain"/>
    <property type="match status" value="1"/>
</dbReference>
<name>A0AAD4N3V9_9BILA</name>
<dbReference type="InterPro" id="IPR050525">
    <property type="entry name" value="ECM_Assembly_Org"/>
</dbReference>
<gene>
    <name evidence="3" type="ORF">DdX_07248</name>
</gene>
<dbReference type="EMBL" id="JAKKPZ010000010">
    <property type="protein sequence ID" value="KAI1716213.1"/>
    <property type="molecule type" value="Genomic_DNA"/>
</dbReference>
<feature type="domain" description="VWFA" evidence="2">
    <location>
        <begin position="51"/>
        <end position="220"/>
    </location>
</feature>
<dbReference type="PRINTS" id="PR00453">
    <property type="entry name" value="VWFADOMAIN"/>
</dbReference>
<dbReference type="PANTHER" id="PTHR24020">
    <property type="entry name" value="COLLAGEN ALPHA"/>
    <property type="match status" value="1"/>
</dbReference>